<dbReference type="SUPFAM" id="SSF51971">
    <property type="entry name" value="Nucleotide-binding domain"/>
    <property type="match status" value="1"/>
</dbReference>
<dbReference type="InterPro" id="IPR017741">
    <property type="entry name" value="FAD-dependent_OxRdtase_HpnW"/>
</dbReference>
<dbReference type="Pfam" id="PF01266">
    <property type="entry name" value="DAO"/>
    <property type="match status" value="1"/>
</dbReference>
<protein>
    <submittedName>
        <fullName evidence="6">FAD dependent oxidoreductase TIGR03364</fullName>
    </submittedName>
</protein>
<keyword evidence="3" id="KW-0285">Flavoprotein</keyword>
<accession>A0A841BL75</accession>
<feature type="domain" description="FAD dependent oxidoreductase" evidence="5">
    <location>
        <begin position="2"/>
        <end position="363"/>
    </location>
</feature>
<dbReference type="GO" id="GO:0005737">
    <property type="term" value="C:cytoplasm"/>
    <property type="evidence" value="ECO:0007669"/>
    <property type="project" value="TreeGrafter"/>
</dbReference>
<dbReference type="EMBL" id="JACHMN010000002">
    <property type="protein sequence ID" value="MBB5867949.1"/>
    <property type="molecule type" value="Genomic_DNA"/>
</dbReference>
<comment type="similarity">
    <text evidence="2">Belongs to the DadA oxidoreductase family.</text>
</comment>
<dbReference type="RefSeq" id="WP_184833494.1">
    <property type="nucleotide sequence ID" value="NZ_JACHMN010000002.1"/>
</dbReference>
<evidence type="ECO:0000256" key="2">
    <source>
        <dbReference type="ARBA" id="ARBA00009410"/>
    </source>
</evidence>
<reference evidence="6 7" key="1">
    <citation type="submission" date="2020-08" db="EMBL/GenBank/DDBJ databases">
        <title>Sequencing the genomes of 1000 actinobacteria strains.</title>
        <authorList>
            <person name="Klenk H.-P."/>
        </authorList>
    </citation>
    <scope>NUCLEOTIDE SEQUENCE [LARGE SCALE GENOMIC DNA]</scope>
    <source>
        <strain evidence="6 7">DSM 45362</strain>
    </source>
</reference>
<dbReference type="PANTHER" id="PTHR13847">
    <property type="entry name" value="SARCOSINE DEHYDROGENASE-RELATED"/>
    <property type="match status" value="1"/>
</dbReference>
<keyword evidence="7" id="KW-1185">Reference proteome</keyword>
<gene>
    <name evidence="6" type="ORF">F4553_001328</name>
</gene>
<dbReference type="AlphaFoldDB" id="A0A841BL75"/>
<dbReference type="Proteomes" id="UP000587527">
    <property type="component" value="Unassembled WGS sequence"/>
</dbReference>
<comment type="caution">
    <text evidence="6">The sequence shown here is derived from an EMBL/GenBank/DDBJ whole genome shotgun (WGS) entry which is preliminary data.</text>
</comment>
<name>A0A841BL75_9ACTN</name>
<evidence type="ECO:0000313" key="7">
    <source>
        <dbReference type="Proteomes" id="UP000587527"/>
    </source>
</evidence>
<keyword evidence="4" id="KW-0560">Oxidoreductase</keyword>
<sequence>MRVIVVGGGILGLMHAHAAIGRGHEVIHLEREAGTRGASVRNFGLVWVSGRTTGPELDLALRARQLWQEIGAVIPRVGFRPNGSLTILGTPTELAVAEEVCARPDAESRGLRLLDPAEARRINPSLGGDLLAAVHSDRDAAVESRLVPQAIRDALDATGRYTWLPGREVRELGDGPSIVDHLGDRHDGDLVIQCTGAAHTGLSGRHLSAAPLRRVRLQMMQTAPFGTPVTTSIADADSMRYYPAWDTPARAALPPQHPVAAEGKMQLLLVQRLDGGLTIGDTHEYAEPFAFDLDERYYEYVREAAERILGRTLPPIVRRWAGVYSQTTDDAIYHRSQPSPGVIVVTGPGGRGMTLSPAIAEETFK</sequence>
<dbReference type="NCBIfam" id="TIGR03364">
    <property type="entry name" value="HpnW_proposed"/>
    <property type="match status" value="1"/>
</dbReference>
<organism evidence="6 7">
    <name type="scientific">Allocatelliglobosispora scoriae</name>
    <dbReference type="NCBI Taxonomy" id="643052"/>
    <lineage>
        <taxon>Bacteria</taxon>
        <taxon>Bacillati</taxon>
        <taxon>Actinomycetota</taxon>
        <taxon>Actinomycetes</taxon>
        <taxon>Micromonosporales</taxon>
        <taxon>Micromonosporaceae</taxon>
        <taxon>Allocatelliglobosispora</taxon>
    </lineage>
</organism>
<dbReference type="Gene3D" id="3.50.50.60">
    <property type="entry name" value="FAD/NAD(P)-binding domain"/>
    <property type="match status" value="1"/>
</dbReference>
<evidence type="ECO:0000259" key="5">
    <source>
        <dbReference type="Pfam" id="PF01266"/>
    </source>
</evidence>
<comment type="cofactor">
    <cofactor evidence="1">
        <name>FAD</name>
        <dbReference type="ChEBI" id="CHEBI:57692"/>
    </cofactor>
</comment>
<evidence type="ECO:0000256" key="1">
    <source>
        <dbReference type="ARBA" id="ARBA00001974"/>
    </source>
</evidence>
<dbReference type="InterPro" id="IPR036188">
    <property type="entry name" value="FAD/NAD-bd_sf"/>
</dbReference>
<dbReference type="PANTHER" id="PTHR13847:SF286">
    <property type="entry name" value="D-AMINO ACID DEHYDROGENASE"/>
    <property type="match status" value="1"/>
</dbReference>
<evidence type="ECO:0000256" key="3">
    <source>
        <dbReference type="ARBA" id="ARBA00022630"/>
    </source>
</evidence>
<evidence type="ECO:0000313" key="6">
    <source>
        <dbReference type="EMBL" id="MBB5867949.1"/>
    </source>
</evidence>
<proteinExistence type="inferred from homology"/>
<evidence type="ECO:0000256" key="4">
    <source>
        <dbReference type="ARBA" id="ARBA00023002"/>
    </source>
</evidence>
<dbReference type="Gene3D" id="3.30.9.10">
    <property type="entry name" value="D-Amino Acid Oxidase, subunit A, domain 2"/>
    <property type="match status" value="1"/>
</dbReference>
<dbReference type="InterPro" id="IPR006076">
    <property type="entry name" value="FAD-dep_OxRdtase"/>
</dbReference>
<dbReference type="GO" id="GO:0016491">
    <property type="term" value="F:oxidoreductase activity"/>
    <property type="evidence" value="ECO:0007669"/>
    <property type="project" value="UniProtKB-KW"/>
</dbReference>